<keyword evidence="2" id="KW-1185">Reference proteome</keyword>
<dbReference type="EMBL" id="CM042013">
    <property type="protein sequence ID" value="KAI3739933.1"/>
    <property type="molecule type" value="Genomic_DNA"/>
</dbReference>
<gene>
    <name evidence="1" type="ORF">L2E82_30347</name>
</gene>
<proteinExistence type="predicted"/>
<accession>A0ACB9D0F3</accession>
<organism evidence="1 2">
    <name type="scientific">Cichorium intybus</name>
    <name type="common">Chicory</name>
    <dbReference type="NCBI Taxonomy" id="13427"/>
    <lineage>
        <taxon>Eukaryota</taxon>
        <taxon>Viridiplantae</taxon>
        <taxon>Streptophyta</taxon>
        <taxon>Embryophyta</taxon>
        <taxon>Tracheophyta</taxon>
        <taxon>Spermatophyta</taxon>
        <taxon>Magnoliopsida</taxon>
        <taxon>eudicotyledons</taxon>
        <taxon>Gunneridae</taxon>
        <taxon>Pentapetalae</taxon>
        <taxon>asterids</taxon>
        <taxon>campanulids</taxon>
        <taxon>Asterales</taxon>
        <taxon>Asteraceae</taxon>
        <taxon>Cichorioideae</taxon>
        <taxon>Cichorieae</taxon>
        <taxon>Cichoriinae</taxon>
        <taxon>Cichorium</taxon>
    </lineage>
</organism>
<evidence type="ECO:0000313" key="2">
    <source>
        <dbReference type="Proteomes" id="UP001055811"/>
    </source>
</evidence>
<reference evidence="2" key="1">
    <citation type="journal article" date="2022" name="Mol. Ecol. Resour.">
        <title>The genomes of chicory, endive, great burdock and yacon provide insights into Asteraceae palaeo-polyploidization history and plant inulin production.</title>
        <authorList>
            <person name="Fan W."/>
            <person name="Wang S."/>
            <person name="Wang H."/>
            <person name="Wang A."/>
            <person name="Jiang F."/>
            <person name="Liu H."/>
            <person name="Zhao H."/>
            <person name="Xu D."/>
            <person name="Zhang Y."/>
        </authorList>
    </citation>
    <scope>NUCLEOTIDE SEQUENCE [LARGE SCALE GENOMIC DNA]</scope>
    <source>
        <strain evidence="2">cv. Punajuju</strain>
    </source>
</reference>
<reference evidence="1 2" key="2">
    <citation type="journal article" date="2022" name="Mol. Ecol. Resour.">
        <title>The genomes of chicory, endive, great burdock and yacon provide insights into Asteraceae paleo-polyploidization history and plant inulin production.</title>
        <authorList>
            <person name="Fan W."/>
            <person name="Wang S."/>
            <person name="Wang H."/>
            <person name="Wang A."/>
            <person name="Jiang F."/>
            <person name="Liu H."/>
            <person name="Zhao H."/>
            <person name="Xu D."/>
            <person name="Zhang Y."/>
        </authorList>
    </citation>
    <scope>NUCLEOTIDE SEQUENCE [LARGE SCALE GENOMIC DNA]</scope>
    <source>
        <strain evidence="2">cv. Punajuju</strain>
        <tissue evidence="1">Leaves</tissue>
    </source>
</reference>
<name>A0ACB9D0F3_CICIN</name>
<sequence length="117" mass="13501">MDPHVLHLQLLSITVYASLIMILIFFYVFLSLLISSLITHFNFFIFSEKPHLSKADMLGQRTAYKLCIQFFVDRILEKWASREPQPNFVSMGILVKLQTAISPHPPDPTRAVFRVHG</sequence>
<protein>
    <submittedName>
        <fullName evidence="1">Uncharacterized protein</fullName>
    </submittedName>
</protein>
<comment type="caution">
    <text evidence="1">The sequence shown here is derived from an EMBL/GenBank/DDBJ whole genome shotgun (WGS) entry which is preliminary data.</text>
</comment>
<dbReference type="Proteomes" id="UP001055811">
    <property type="component" value="Linkage Group LG05"/>
</dbReference>
<evidence type="ECO:0000313" key="1">
    <source>
        <dbReference type="EMBL" id="KAI3739933.1"/>
    </source>
</evidence>